<dbReference type="AlphaFoldDB" id="A0A0A1SXW8"/>
<dbReference type="InterPro" id="IPR040449">
    <property type="entry name" value="Peptidase_S66_N"/>
</dbReference>
<evidence type="ECO:0000313" key="6">
    <source>
        <dbReference type="Proteomes" id="UP000039046"/>
    </source>
</evidence>
<evidence type="ECO:0000256" key="1">
    <source>
        <dbReference type="ARBA" id="ARBA00010233"/>
    </source>
</evidence>
<dbReference type="InterPro" id="IPR029062">
    <property type="entry name" value="Class_I_gatase-like"/>
</dbReference>
<feature type="domain" description="LD-carboxypeptidase N-terminal" evidence="3">
    <location>
        <begin position="16"/>
        <end position="137"/>
    </location>
</feature>
<protein>
    <recommendedName>
        <fullName evidence="7">Peptidase u61 ld-carboxypeptidase a</fullName>
    </recommendedName>
</protein>
<comment type="similarity">
    <text evidence="1">Belongs to the peptidase S66 family.</text>
</comment>
<dbReference type="SUPFAM" id="SSF52317">
    <property type="entry name" value="Class I glutamine amidotransferase-like"/>
    <property type="match status" value="1"/>
</dbReference>
<evidence type="ECO:0008006" key="7">
    <source>
        <dbReference type="Google" id="ProtNLM"/>
    </source>
</evidence>
<dbReference type="OrthoDB" id="5186469at2759"/>
<sequence>MLQKILPRRLRPGDTIGFISPSLRLNKHFEPALARASAALCARGYKTKEFFTSVAGVQNEITQRLTELHSAFEDDEVTAIVCTFGGDAFSELLPALVADTDLHQLIQTKPKIVIGLSDMTGLHWFLFACTGLRTFYGPSAIPELGTVDDSDNAGTPRGFCLQAMLDAITKDTCLGQIPKSLTYASDFPAFFGDSSSLDAQAVSPTPAWEWLRPGKATGRLFGGCLSVIARLNGVKAFQLDWKGRIIFIETSGSDAEDLDSVKSGLAWLIAHGMFEEAAGLIIGRPYGYKTPERMAEYAGVFKSLLCEGRLAEKNPFPILFNVDIGHTSPMVTLPMDALTELDSTNDTFAILEAGVQ</sequence>
<gene>
    <name evidence="5" type="ORF">VHEMI03178</name>
</gene>
<evidence type="ECO:0000256" key="2">
    <source>
        <dbReference type="ARBA" id="ARBA00022801"/>
    </source>
</evidence>
<dbReference type="InterPro" id="IPR003507">
    <property type="entry name" value="S66_fam"/>
</dbReference>
<dbReference type="STRING" id="1531966.A0A0A1SXW8"/>
<dbReference type="InterPro" id="IPR027461">
    <property type="entry name" value="Carboxypeptidase_A_C_sf"/>
</dbReference>
<dbReference type="Gene3D" id="3.40.50.10740">
    <property type="entry name" value="Class I glutamine amidotransferase-like"/>
    <property type="match status" value="1"/>
</dbReference>
<dbReference type="InterPro" id="IPR027478">
    <property type="entry name" value="LdcA_N"/>
</dbReference>
<accession>A0A0A1SXW8</accession>
<dbReference type="PANTHER" id="PTHR30237">
    <property type="entry name" value="MURAMOYLTETRAPEPTIDE CARBOXYPEPTIDASE"/>
    <property type="match status" value="1"/>
</dbReference>
<proteinExistence type="inferred from homology"/>
<dbReference type="PIRSF" id="PIRSF028757">
    <property type="entry name" value="LD-carboxypeptidase"/>
    <property type="match status" value="1"/>
</dbReference>
<keyword evidence="6" id="KW-1185">Reference proteome</keyword>
<dbReference type="Gene3D" id="3.50.30.60">
    <property type="entry name" value="LD-carboxypeptidase A C-terminal domain-like"/>
    <property type="match status" value="1"/>
</dbReference>
<dbReference type="HOGENOM" id="CLU_034346_1_0_1"/>
<dbReference type="InterPro" id="IPR040921">
    <property type="entry name" value="Peptidase_S66C"/>
</dbReference>
<evidence type="ECO:0000259" key="3">
    <source>
        <dbReference type="Pfam" id="PF02016"/>
    </source>
</evidence>
<dbReference type="Pfam" id="PF17676">
    <property type="entry name" value="Peptidase_S66C"/>
    <property type="match status" value="1"/>
</dbReference>
<dbReference type="SUPFAM" id="SSF141986">
    <property type="entry name" value="LD-carboxypeptidase A C-terminal domain-like"/>
    <property type="match status" value="1"/>
</dbReference>
<organism evidence="5 6">
    <name type="scientific">[Torrubiella] hemipterigena</name>
    <dbReference type="NCBI Taxonomy" id="1531966"/>
    <lineage>
        <taxon>Eukaryota</taxon>
        <taxon>Fungi</taxon>
        <taxon>Dikarya</taxon>
        <taxon>Ascomycota</taxon>
        <taxon>Pezizomycotina</taxon>
        <taxon>Sordariomycetes</taxon>
        <taxon>Hypocreomycetidae</taxon>
        <taxon>Hypocreales</taxon>
        <taxon>Clavicipitaceae</taxon>
        <taxon>Clavicipitaceae incertae sedis</taxon>
        <taxon>'Torrubiella' clade</taxon>
    </lineage>
</organism>
<dbReference type="GO" id="GO:0016787">
    <property type="term" value="F:hydrolase activity"/>
    <property type="evidence" value="ECO:0007669"/>
    <property type="project" value="UniProtKB-KW"/>
</dbReference>
<reference evidence="5 6" key="1">
    <citation type="journal article" date="2015" name="Genome Announc.">
        <title>Draft Genome Sequence and Gene Annotation of the Entomopathogenic Fungus Verticillium hemipterigenum.</title>
        <authorList>
            <person name="Horn F."/>
            <person name="Habel A."/>
            <person name="Scharf D.H."/>
            <person name="Dworschak J."/>
            <person name="Brakhage A.A."/>
            <person name="Guthke R."/>
            <person name="Hertweck C."/>
            <person name="Linde J."/>
        </authorList>
    </citation>
    <scope>NUCLEOTIDE SEQUENCE [LARGE SCALE GENOMIC DNA]</scope>
</reference>
<dbReference type="Pfam" id="PF02016">
    <property type="entry name" value="Peptidase_S66"/>
    <property type="match status" value="1"/>
</dbReference>
<feature type="domain" description="LD-carboxypeptidase C-terminal" evidence="4">
    <location>
        <begin position="217"/>
        <end position="341"/>
    </location>
</feature>
<evidence type="ECO:0000313" key="5">
    <source>
        <dbReference type="EMBL" id="CEJ83156.1"/>
    </source>
</evidence>
<dbReference type="Proteomes" id="UP000039046">
    <property type="component" value="Unassembled WGS sequence"/>
</dbReference>
<evidence type="ECO:0000259" key="4">
    <source>
        <dbReference type="Pfam" id="PF17676"/>
    </source>
</evidence>
<dbReference type="EMBL" id="CDHN01000001">
    <property type="protein sequence ID" value="CEJ83156.1"/>
    <property type="molecule type" value="Genomic_DNA"/>
</dbReference>
<keyword evidence="2" id="KW-0378">Hydrolase</keyword>
<dbReference type="PANTHER" id="PTHR30237:SF4">
    <property type="entry name" value="LD-CARBOXYPEPTIDASE C-TERMINAL DOMAIN-CONTAINING PROTEIN"/>
    <property type="match status" value="1"/>
</dbReference>
<name>A0A0A1SXW8_9HYPO</name>